<dbReference type="EMBL" id="JBHSZH010000001">
    <property type="protein sequence ID" value="MFC7078953.1"/>
    <property type="molecule type" value="Genomic_DNA"/>
</dbReference>
<dbReference type="AlphaFoldDB" id="A0ABD5WIK9"/>
<evidence type="ECO:0000313" key="1">
    <source>
        <dbReference type="EMBL" id="MFC7078953.1"/>
    </source>
</evidence>
<name>A0ABD5WIK9_9EURY</name>
<evidence type="ECO:0000313" key="2">
    <source>
        <dbReference type="Proteomes" id="UP001596407"/>
    </source>
</evidence>
<dbReference type="Proteomes" id="UP001596407">
    <property type="component" value="Unassembled WGS sequence"/>
</dbReference>
<organism evidence="1 2">
    <name type="scientific">Halorussus caseinilyticus</name>
    <dbReference type="NCBI Taxonomy" id="3034025"/>
    <lineage>
        <taxon>Archaea</taxon>
        <taxon>Methanobacteriati</taxon>
        <taxon>Methanobacteriota</taxon>
        <taxon>Stenosarchaea group</taxon>
        <taxon>Halobacteria</taxon>
        <taxon>Halobacteriales</taxon>
        <taxon>Haladaptataceae</taxon>
        <taxon>Halorussus</taxon>
    </lineage>
</organism>
<evidence type="ECO:0008006" key="3">
    <source>
        <dbReference type="Google" id="ProtNLM"/>
    </source>
</evidence>
<dbReference type="GeneID" id="79305395"/>
<comment type="caution">
    <text evidence="1">The sequence shown here is derived from an EMBL/GenBank/DDBJ whole genome shotgun (WGS) entry which is preliminary data.</text>
</comment>
<dbReference type="RefSeq" id="WP_276282268.1">
    <property type="nucleotide sequence ID" value="NZ_CP119810.1"/>
</dbReference>
<keyword evidence="2" id="KW-1185">Reference proteome</keyword>
<sequence length="222" mass="23854">MTLPTTDDAQLRTSDTEEEMWDLVEGGDPAEARRTYPSGWLWLTGEESVRTLLVALLDADTDARYGVDDLASRSDLDESAVEEAIDALISLGVLVADEGAYRINDHAIVYHAAGELSAAVEATGAPDDETGLEYLARLESVRLMLDALLEADPGQSLTQEDVHLLTGVSRKRVWLHVEKLVDLGVVEESGDEYVVGASNSVIRLVQSLDAAVVGATLAPSHP</sequence>
<proteinExistence type="predicted"/>
<protein>
    <recommendedName>
        <fullName evidence="3">ArsR family transcriptional regulator</fullName>
    </recommendedName>
</protein>
<reference evidence="1 2" key="1">
    <citation type="journal article" date="2019" name="Int. J. Syst. Evol. Microbiol.">
        <title>The Global Catalogue of Microorganisms (GCM) 10K type strain sequencing project: providing services to taxonomists for standard genome sequencing and annotation.</title>
        <authorList>
            <consortium name="The Broad Institute Genomics Platform"/>
            <consortium name="The Broad Institute Genome Sequencing Center for Infectious Disease"/>
            <person name="Wu L."/>
            <person name="Ma J."/>
        </authorList>
    </citation>
    <scope>NUCLEOTIDE SEQUENCE [LARGE SCALE GENOMIC DNA]</scope>
    <source>
        <strain evidence="1 2">DT72</strain>
    </source>
</reference>
<accession>A0ABD5WIK9</accession>
<gene>
    <name evidence="1" type="ORF">ACFQJ6_01220</name>
</gene>